<proteinExistence type="predicted"/>
<keyword evidence="3" id="KW-1185">Reference proteome</keyword>
<dbReference type="AlphaFoldDB" id="A0A448ZHM8"/>
<dbReference type="Proteomes" id="UP000291116">
    <property type="component" value="Unassembled WGS sequence"/>
</dbReference>
<gene>
    <name evidence="2" type="ORF">PSNMU_V1.4_AUG-EV-PASAV3_0084640</name>
</gene>
<feature type="region of interest" description="Disordered" evidence="1">
    <location>
        <begin position="153"/>
        <end position="186"/>
    </location>
</feature>
<evidence type="ECO:0000256" key="1">
    <source>
        <dbReference type="SAM" id="MobiDB-lite"/>
    </source>
</evidence>
<feature type="region of interest" description="Disordered" evidence="1">
    <location>
        <begin position="1"/>
        <end position="93"/>
    </location>
</feature>
<reference evidence="2 3" key="1">
    <citation type="submission" date="2019-01" db="EMBL/GenBank/DDBJ databases">
        <authorList>
            <person name="Ferrante I. M."/>
        </authorList>
    </citation>
    <scope>NUCLEOTIDE SEQUENCE [LARGE SCALE GENOMIC DNA]</scope>
    <source>
        <strain evidence="2 3">B856</strain>
    </source>
</reference>
<name>A0A448ZHM8_9STRA</name>
<evidence type="ECO:0000313" key="2">
    <source>
        <dbReference type="EMBL" id="VEU41542.1"/>
    </source>
</evidence>
<protein>
    <submittedName>
        <fullName evidence="2">Uncharacterized protein</fullName>
    </submittedName>
</protein>
<accession>A0A448ZHM8</accession>
<sequence>MKSTTTKRQLSSSTPNTTTMSFRHESKTMKTLNLLRGEQQPYEVTPTNSEDEDDDSTDQSNRDDEEFKTFHGIQSQNDHDHHSDLYRPLTPEEADEDQLAEFFTALDFDISFGALPLTQVQCETDATIHNDSKTLEEQHTSKRRRLLISSYSCEEEGDDGRDLNLQRKRRAPSMSSNQTQKYHDFF</sequence>
<feature type="compositionally biased region" description="Basic and acidic residues" evidence="1">
    <location>
        <begin position="60"/>
        <end position="69"/>
    </location>
</feature>
<organism evidence="2 3">
    <name type="scientific">Pseudo-nitzschia multistriata</name>
    <dbReference type="NCBI Taxonomy" id="183589"/>
    <lineage>
        <taxon>Eukaryota</taxon>
        <taxon>Sar</taxon>
        <taxon>Stramenopiles</taxon>
        <taxon>Ochrophyta</taxon>
        <taxon>Bacillariophyta</taxon>
        <taxon>Bacillariophyceae</taxon>
        <taxon>Bacillariophycidae</taxon>
        <taxon>Bacillariales</taxon>
        <taxon>Bacillariaceae</taxon>
        <taxon>Pseudo-nitzschia</taxon>
    </lineage>
</organism>
<evidence type="ECO:0000313" key="3">
    <source>
        <dbReference type="Proteomes" id="UP000291116"/>
    </source>
</evidence>
<feature type="compositionally biased region" description="Polar residues" evidence="1">
    <location>
        <begin position="1"/>
        <end position="21"/>
    </location>
</feature>
<dbReference type="EMBL" id="CAACVS010000361">
    <property type="protein sequence ID" value="VEU41542.1"/>
    <property type="molecule type" value="Genomic_DNA"/>
</dbReference>